<keyword evidence="10" id="KW-1185">Reference proteome</keyword>
<evidence type="ECO:0000256" key="6">
    <source>
        <dbReference type="RuleBase" id="RU003915"/>
    </source>
</evidence>
<reference evidence="10" key="1">
    <citation type="journal article" date="2019" name="Int. J. Syst. Evol. Microbiol.">
        <title>The Global Catalogue of Microorganisms (GCM) 10K type strain sequencing project: providing services to taxonomists for standard genome sequencing and annotation.</title>
        <authorList>
            <consortium name="The Broad Institute Genomics Platform"/>
            <consortium name="The Broad Institute Genome Sequencing Center for Infectious Disease"/>
            <person name="Wu L."/>
            <person name="Ma J."/>
        </authorList>
    </citation>
    <scope>NUCLEOTIDE SEQUENCE [LARGE SCALE GENOMIC DNA]</scope>
    <source>
        <strain evidence="10">KCTC 22558</strain>
    </source>
</reference>
<dbReference type="Proteomes" id="UP000643403">
    <property type="component" value="Unassembled WGS sequence"/>
</dbReference>
<evidence type="ECO:0000256" key="3">
    <source>
        <dbReference type="ARBA" id="ARBA00023110"/>
    </source>
</evidence>
<dbReference type="Pfam" id="PF01346">
    <property type="entry name" value="FKBP_N"/>
    <property type="match status" value="1"/>
</dbReference>
<organism evidence="9 10">
    <name type="scientific">Cognatilysobacter xinjiangensis</name>
    <dbReference type="NCBI Taxonomy" id="546892"/>
    <lineage>
        <taxon>Bacteria</taxon>
        <taxon>Pseudomonadati</taxon>
        <taxon>Pseudomonadota</taxon>
        <taxon>Gammaproteobacteria</taxon>
        <taxon>Lysobacterales</taxon>
        <taxon>Lysobacteraceae</taxon>
        <taxon>Cognatilysobacter</taxon>
    </lineage>
</organism>
<dbReference type="PANTHER" id="PTHR43811">
    <property type="entry name" value="FKBP-TYPE PEPTIDYL-PROLYL CIS-TRANS ISOMERASE FKPA"/>
    <property type="match status" value="1"/>
</dbReference>
<feature type="domain" description="PPIase FKBP-type" evidence="8">
    <location>
        <begin position="169"/>
        <end position="256"/>
    </location>
</feature>
<dbReference type="Pfam" id="PF00254">
    <property type="entry name" value="FKBP_C"/>
    <property type="match status" value="1"/>
</dbReference>
<comment type="catalytic activity">
    <reaction evidence="1 5 6">
        <text>[protein]-peptidylproline (omega=180) = [protein]-peptidylproline (omega=0)</text>
        <dbReference type="Rhea" id="RHEA:16237"/>
        <dbReference type="Rhea" id="RHEA-COMP:10747"/>
        <dbReference type="Rhea" id="RHEA-COMP:10748"/>
        <dbReference type="ChEBI" id="CHEBI:83833"/>
        <dbReference type="ChEBI" id="CHEBI:83834"/>
        <dbReference type="EC" id="5.2.1.8"/>
    </reaction>
</comment>
<evidence type="ECO:0000256" key="7">
    <source>
        <dbReference type="SAM" id="SignalP"/>
    </source>
</evidence>
<dbReference type="RefSeq" id="WP_189447383.1">
    <property type="nucleotide sequence ID" value="NZ_BMXY01000001.1"/>
</dbReference>
<comment type="similarity">
    <text evidence="2 6">Belongs to the FKBP-type PPIase family.</text>
</comment>
<dbReference type="Gene3D" id="1.10.287.460">
    <property type="entry name" value="Peptidyl-prolyl cis-trans isomerase, FKBP-type, N-terminal domain"/>
    <property type="match status" value="1"/>
</dbReference>
<evidence type="ECO:0000256" key="2">
    <source>
        <dbReference type="ARBA" id="ARBA00006577"/>
    </source>
</evidence>
<dbReference type="InterPro" id="IPR000774">
    <property type="entry name" value="PPIase_FKBP_N"/>
</dbReference>
<evidence type="ECO:0000259" key="8">
    <source>
        <dbReference type="PROSITE" id="PS50059"/>
    </source>
</evidence>
<dbReference type="PROSITE" id="PS51257">
    <property type="entry name" value="PROKAR_LIPOPROTEIN"/>
    <property type="match status" value="1"/>
</dbReference>
<evidence type="ECO:0000256" key="5">
    <source>
        <dbReference type="PROSITE-ProRule" id="PRU00277"/>
    </source>
</evidence>
<dbReference type="PROSITE" id="PS50059">
    <property type="entry name" value="FKBP_PPIASE"/>
    <property type="match status" value="1"/>
</dbReference>
<feature type="signal peptide" evidence="7">
    <location>
        <begin position="1"/>
        <end position="22"/>
    </location>
</feature>
<keyword evidence="3 5" id="KW-0697">Rotamase</keyword>
<evidence type="ECO:0000256" key="1">
    <source>
        <dbReference type="ARBA" id="ARBA00000971"/>
    </source>
</evidence>
<evidence type="ECO:0000313" key="10">
    <source>
        <dbReference type="Proteomes" id="UP000643403"/>
    </source>
</evidence>
<comment type="caution">
    <text evidence="9">The sequence shown here is derived from an EMBL/GenBank/DDBJ whole genome shotgun (WGS) entry which is preliminary data.</text>
</comment>
<gene>
    <name evidence="9" type="ORF">GCM10008101_09860</name>
</gene>
<protein>
    <recommendedName>
        <fullName evidence="6">Peptidyl-prolyl cis-trans isomerase</fullName>
        <ecNumber evidence="6">5.2.1.8</ecNumber>
    </recommendedName>
</protein>
<sequence>MNVTTKRPLALGLLAVALVAAAGCSDKTAPADKADKAADAGKAADANAIPGLKDEKARVSYMIGLDMGQTLKQVKDEIDLATLEKGLKTAIEGGKPLMDEAQAQQVREAFAQKLQAKRIAEQMQAATKNAKEGQEFLAKNAKAAGVQTTASGLQYQVLKAGTGPKPKADDAVTVHYTGTLLDGTKFDSSYDHGGPATLPLAQVVPGWREGIQLMPVGSKYRLWIPASQGYGEQGTPGGPIPPNATLVFDVELIGIGAPNGAGAPVGR</sequence>
<evidence type="ECO:0000256" key="4">
    <source>
        <dbReference type="ARBA" id="ARBA00023235"/>
    </source>
</evidence>
<keyword evidence="7" id="KW-0732">Signal</keyword>
<dbReference type="Gene3D" id="3.10.50.40">
    <property type="match status" value="1"/>
</dbReference>
<proteinExistence type="inferred from homology"/>
<dbReference type="InterPro" id="IPR001179">
    <property type="entry name" value="PPIase_FKBP_dom"/>
</dbReference>
<evidence type="ECO:0000313" key="9">
    <source>
        <dbReference type="EMBL" id="GGZ58181.1"/>
    </source>
</evidence>
<accession>A0ABQ3BV22</accession>
<dbReference type="SUPFAM" id="SSF54534">
    <property type="entry name" value="FKBP-like"/>
    <property type="match status" value="1"/>
</dbReference>
<dbReference type="InterPro" id="IPR046357">
    <property type="entry name" value="PPIase_dom_sf"/>
</dbReference>
<name>A0ABQ3BV22_9GAMM</name>
<dbReference type="EMBL" id="BMXY01000001">
    <property type="protein sequence ID" value="GGZ58181.1"/>
    <property type="molecule type" value="Genomic_DNA"/>
</dbReference>
<dbReference type="InterPro" id="IPR036944">
    <property type="entry name" value="PPIase_FKBP_N_sf"/>
</dbReference>
<keyword evidence="4 5" id="KW-0413">Isomerase</keyword>
<feature type="chain" id="PRO_5046968099" description="Peptidyl-prolyl cis-trans isomerase" evidence="7">
    <location>
        <begin position="23"/>
        <end position="267"/>
    </location>
</feature>
<dbReference type="PANTHER" id="PTHR43811:SF19">
    <property type="entry name" value="39 KDA FK506-BINDING NUCLEAR PROTEIN"/>
    <property type="match status" value="1"/>
</dbReference>
<dbReference type="EC" id="5.2.1.8" evidence="6"/>